<sequence>MPRLAALAPTLGLALAACLVALPLRAHEFWIEPEAWQVAPDEVIAARLINGQEFDGIELSAATATPVRAEAIRDDSAVALDPRGTDKPAIAFRPAGPGLTTLLYQTDHMVVIYDTLADFASFAESKGADWAVGRHREAGLREETIFEAYARFAKALVAVGDGAGADALRGMEIELVAETNPYTDPTDGGVDVRLFYRGAPLADTLVTVFDRAPDGTVETRETLTDAKGRASVAVTPGHDYLVDAVVIREPAEAIAQAHRAVWESVWASLTFSVPE</sequence>
<proteinExistence type="predicted"/>
<dbReference type="STRING" id="321339.SAMN05444340_103228"/>
<dbReference type="RefSeq" id="WP_177177826.1">
    <property type="nucleotide sequence ID" value="NZ_FNPF01000003.1"/>
</dbReference>
<dbReference type="Pfam" id="PF10670">
    <property type="entry name" value="DUF4198"/>
    <property type="match status" value="1"/>
</dbReference>
<evidence type="ECO:0000313" key="2">
    <source>
        <dbReference type="Proteomes" id="UP000199286"/>
    </source>
</evidence>
<accession>A0A1H3H4I0</accession>
<dbReference type="AlphaFoldDB" id="A0A1H3H4I0"/>
<organism evidence="1 2">
    <name type="scientific">Citreimonas salinaria</name>
    <dbReference type="NCBI Taxonomy" id="321339"/>
    <lineage>
        <taxon>Bacteria</taxon>
        <taxon>Pseudomonadati</taxon>
        <taxon>Pseudomonadota</taxon>
        <taxon>Alphaproteobacteria</taxon>
        <taxon>Rhodobacterales</taxon>
        <taxon>Roseobacteraceae</taxon>
        <taxon>Citreimonas</taxon>
    </lineage>
</organism>
<dbReference type="EMBL" id="FNPF01000003">
    <property type="protein sequence ID" value="SDY10422.1"/>
    <property type="molecule type" value="Genomic_DNA"/>
</dbReference>
<dbReference type="PROSITE" id="PS51257">
    <property type="entry name" value="PROKAR_LIPOPROTEIN"/>
    <property type="match status" value="1"/>
</dbReference>
<dbReference type="Proteomes" id="UP000199286">
    <property type="component" value="Unassembled WGS sequence"/>
</dbReference>
<dbReference type="InterPro" id="IPR019613">
    <property type="entry name" value="DUF4198"/>
</dbReference>
<name>A0A1H3H4I0_9RHOB</name>
<protein>
    <submittedName>
        <fullName evidence="1">Uncharacterized conserved protein, contains GH25 family domain</fullName>
    </submittedName>
</protein>
<keyword evidence="2" id="KW-1185">Reference proteome</keyword>
<reference evidence="1 2" key="1">
    <citation type="submission" date="2016-10" db="EMBL/GenBank/DDBJ databases">
        <authorList>
            <person name="de Groot N.N."/>
        </authorList>
    </citation>
    <scope>NUCLEOTIDE SEQUENCE [LARGE SCALE GENOMIC DNA]</scope>
    <source>
        <strain evidence="1 2">DSM 26880</strain>
    </source>
</reference>
<gene>
    <name evidence="1" type="ORF">SAMN05444340_103228</name>
</gene>
<evidence type="ECO:0000313" key="1">
    <source>
        <dbReference type="EMBL" id="SDY10422.1"/>
    </source>
</evidence>